<dbReference type="NCBIfam" id="NF004804">
    <property type="entry name" value="PRK06153.1-3"/>
    <property type="match status" value="1"/>
</dbReference>
<accession>A0A8J3JPC1</accession>
<dbReference type="CDD" id="cd01483">
    <property type="entry name" value="E1_enzyme_family"/>
    <property type="match status" value="1"/>
</dbReference>
<feature type="domain" description="DUF6791" evidence="2">
    <location>
        <begin position="13"/>
        <end position="158"/>
    </location>
</feature>
<dbReference type="RefSeq" id="WP_203744868.1">
    <property type="nucleotide sequence ID" value="NZ_BONF01000011.1"/>
</dbReference>
<dbReference type="Pfam" id="PF00899">
    <property type="entry name" value="ThiF"/>
    <property type="match status" value="1"/>
</dbReference>
<sequence length="389" mass="42083">MSTAPLVRDPSTSRLLDDGYDLAIQGGHLIVRKVPYVTPSGAVAYGCLAYPITVSGDRINDDSGDHRIWFVGEQPCDEHGRVLPAASAQVRPITKNLAADYMLSSKPPNGYADQYAKVTSYARILSHPAQAIDPTVTATPGAGWDEVEDGLPFVYRDTASSRAGLAELNSKFQGHKIAIVGLGGTGSYILDQVAKTWVDAIDLFDGDFLDNHNAFRAPGAADIEELRRRPNKAEYFAALYSHMHTGITAHPVDLDEENFSLLDGATFVFLAAADAESLPALMAWLSGRGVPFIDVGMGIEETDGHLSGLLRVTTHFPEDHVRPTRPPAVARGGVDDYDRNIQTADLNALNAILAVIAWKKYLGYYADHTAAVETLYKVFTGEIRNVEAG</sequence>
<dbReference type="InterPro" id="IPR035985">
    <property type="entry name" value="Ubiquitin-activating_enz"/>
</dbReference>
<evidence type="ECO:0008006" key="5">
    <source>
        <dbReference type="Google" id="ProtNLM"/>
    </source>
</evidence>
<dbReference type="GO" id="GO:0008641">
    <property type="term" value="F:ubiquitin-like modifier activating enzyme activity"/>
    <property type="evidence" value="ECO:0007669"/>
    <property type="project" value="InterPro"/>
</dbReference>
<dbReference type="AlphaFoldDB" id="A0A8J3JPC1"/>
<dbReference type="InterPro" id="IPR046741">
    <property type="entry name" value="DUF6791"/>
</dbReference>
<organism evidence="3 4">
    <name type="scientific">Catellatospora bangladeshensis</name>
    <dbReference type="NCBI Taxonomy" id="310355"/>
    <lineage>
        <taxon>Bacteria</taxon>
        <taxon>Bacillati</taxon>
        <taxon>Actinomycetota</taxon>
        <taxon>Actinomycetes</taxon>
        <taxon>Micromonosporales</taxon>
        <taxon>Micromonosporaceae</taxon>
        <taxon>Catellatospora</taxon>
    </lineage>
</organism>
<dbReference type="SUPFAM" id="SSF69572">
    <property type="entry name" value="Activating enzymes of the ubiquitin-like proteins"/>
    <property type="match status" value="1"/>
</dbReference>
<dbReference type="Pfam" id="PF20590">
    <property type="entry name" value="DUF6791"/>
    <property type="match status" value="1"/>
</dbReference>
<dbReference type="EMBL" id="BONF01000011">
    <property type="protein sequence ID" value="GIF80859.1"/>
    <property type="molecule type" value="Genomic_DNA"/>
</dbReference>
<dbReference type="InterPro" id="IPR000594">
    <property type="entry name" value="ThiF_NAD_FAD-bd"/>
</dbReference>
<dbReference type="Gene3D" id="3.40.50.720">
    <property type="entry name" value="NAD(P)-binding Rossmann-like Domain"/>
    <property type="match status" value="1"/>
</dbReference>
<dbReference type="Proteomes" id="UP000601223">
    <property type="component" value="Unassembled WGS sequence"/>
</dbReference>
<gene>
    <name evidence="3" type="ORF">Cba03nite_22080</name>
</gene>
<name>A0A8J3JPC1_9ACTN</name>
<feature type="domain" description="THIF-type NAD/FAD binding fold" evidence="1">
    <location>
        <begin position="171"/>
        <end position="307"/>
    </location>
</feature>
<comment type="caution">
    <text evidence="3">The sequence shown here is derived from an EMBL/GenBank/DDBJ whole genome shotgun (WGS) entry which is preliminary data.</text>
</comment>
<evidence type="ECO:0000259" key="2">
    <source>
        <dbReference type="Pfam" id="PF20590"/>
    </source>
</evidence>
<evidence type="ECO:0000313" key="3">
    <source>
        <dbReference type="EMBL" id="GIF80859.1"/>
    </source>
</evidence>
<keyword evidence="4" id="KW-1185">Reference proteome</keyword>
<dbReference type="NCBIfam" id="NF004805">
    <property type="entry name" value="PRK06153.1-4"/>
    <property type="match status" value="1"/>
</dbReference>
<reference evidence="3 4" key="1">
    <citation type="submission" date="2021-01" db="EMBL/GenBank/DDBJ databases">
        <title>Whole genome shotgun sequence of Catellatospora bangladeshensis NBRC 107357.</title>
        <authorList>
            <person name="Komaki H."/>
            <person name="Tamura T."/>
        </authorList>
    </citation>
    <scope>NUCLEOTIDE SEQUENCE [LARGE SCALE GENOMIC DNA]</scope>
    <source>
        <strain evidence="3 4">NBRC 107357</strain>
    </source>
</reference>
<evidence type="ECO:0000259" key="1">
    <source>
        <dbReference type="Pfam" id="PF00899"/>
    </source>
</evidence>
<protein>
    <recommendedName>
        <fullName evidence="5">ThiF family adenylyltransferase</fullName>
    </recommendedName>
</protein>
<evidence type="ECO:0000313" key="4">
    <source>
        <dbReference type="Proteomes" id="UP000601223"/>
    </source>
</evidence>
<proteinExistence type="predicted"/>